<dbReference type="AlphaFoldDB" id="A0A5B8VEL1"/>
<dbReference type="OrthoDB" id="657403at2"/>
<feature type="compositionally biased region" description="Basic and acidic residues" evidence="1">
    <location>
        <begin position="60"/>
        <end position="74"/>
    </location>
</feature>
<dbReference type="Proteomes" id="UP000321533">
    <property type="component" value="Chromosome"/>
</dbReference>
<protein>
    <submittedName>
        <fullName evidence="3">Uncharacterized protein</fullName>
    </submittedName>
</protein>
<dbReference type="InterPro" id="IPR058060">
    <property type="entry name" value="HYC_CC_PP"/>
</dbReference>
<keyword evidence="2" id="KW-0812">Transmembrane</keyword>
<evidence type="ECO:0000313" key="3">
    <source>
        <dbReference type="EMBL" id="QEC69719.1"/>
    </source>
</evidence>
<dbReference type="NCBIfam" id="NF047658">
    <property type="entry name" value="HYC_CC_PP"/>
    <property type="match status" value="1"/>
</dbReference>
<keyword evidence="2" id="KW-0472">Membrane</keyword>
<gene>
    <name evidence="3" type="ORF">FRZ67_21345</name>
</gene>
<proteinExistence type="predicted"/>
<accession>A0A5B8VEL1</accession>
<dbReference type="KEGG" id="pgin:FRZ67_21345"/>
<reference evidence="3 4" key="1">
    <citation type="journal article" date="2016" name="Int. J. Syst. Evol. Microbiol.">
        <title>Panacibacter ginsenosidivorans gen. nov., sp. nov., with ginsenoside converting activity isolated from soil of a ginseng field.</title>
        <authorList>
            <person name="Siddiqi M.Z."/>
            <person name="Muhammad Shafi S."/>
            <person name="Choi K.D."/>
            <person name="Im W.T."/>
        </authorList>
    </citation>
    <scope>NUCLEOTIDE SEQUENCE [LARGE SCALE GENOMIC DNA]</scope>
    <source>
        <strain evidence="3 4">Gsoil1550</strain>
    </source>
</reference>
<evidence type="ECO:0000256" key="1">
    <source>
        <dbReference type="SAM" id="MobiDB-lite"/>
    </source>
</evidence>
<dbReference type="RefSeq" id="WP_147192595.1">
    <property type="nucleotide sequence ID" value="NZ_CP042435.1"/>
</dbReference>
<keyword evidence="2" id="KW-1133">Transmembrane helix</keyword>
<dbReference type="EMBL" id="CP042435">
    <property type="protein sequence ID" value="QEC69719.1"/>
    <property type="molecule type" value="Genomic_DNA"/>
</dbReference>
<evidence type="ECO:0000313" key="4">
    <source>
        <dbReference type="Proteomes" id="UP000321533"/>
    </source>
</evidence>
<name>A0A5B8VEL1_9BACT</name>
<evidence type="ECO:0000256" key="2">
    <source>
        <dbReference type="SAM" id="Phobius"/>
    </source>
</evidence>
<organism evidence="3 4">
    <name type="scientific">Panacibacter ginsenosidivorans</name>
    <dbReference type="NCBI Taxonomy" id="1813871"/>
    <lineage>
        <taxon>Bacteria</taxon>
        <taxon>Pseudomonadati</taxon>
        <taxon>Bacteroidota</taxon>
        <taxon>Chitinophagia</taxon>
        <taxon>Chitinophagales</taxon>
        <taxon>Chitinophagaceae</taxon>
        <taxon>Panacibacter</taxon>
    </lineage>
</organism>
<feature type="region of interest" description="Disordered" evidence="1">
    <location>
        <begin position="52"/>
        <end position="74"/>
    </location>
</feature>
<feature type="transmembrane region" description="Helical" evidence="2">
    <location>
        <begin position="12"/>
        <end position="32"/>
    </location>
</feature>
<dbReference type="PROSITE" id="PS51257">
    <property type="entry name" value="PROKAR_LIPOPROTEIN"/>
    <property type="match status" value="1"/>
</dbReference>
<keyword evidence="4" id="KW-1185">Reference proteome</keyword>
<sequence>MKNIRSIQLKAAFLMVIFSLNIIVGFACAMGLDMGFNSHHHDEEATIADNHSHKHYKSHHHDEADSRNSSKEGKDNCCNDKVTKFAQLDKSVPQGYSADINPAFFTSFVSVFYQTNIFSLYSKDTSIKYFVRSSPPTIPDIRIAIQSFLI</sequence>